<gene>
    <name evidence="3" type="ORF">EV102420_02_04220</name>
</gene>
<accession>A0A090VNY9</accession>
<keyword evidence="4" id="KW-1185">Reference proteome</keyword>
<dbReference type="PANTHER" id="PTHR34580:SF1">
    <property type="entry name" value="PROTEIN PAFC"/>
    <property type="match status" value="1"/>
</dbReference>
<protein>
    <submittedName>
        <fullName evidence="3">Uncharacterized protein</fullName>
    </submittedName>
</protein>
<evidence type="ECO:0000259" key="2">
    <source>
        <dbReference type="Pfam" id="PF25583"/>
    </source>
</evidence>
<evidence type="ECO:0000259" key="1">
    <source>
        <dbReference type="Pfam" id="PF13280"/>
    </source>
</evidence>
<comment type="caution">
    <text evidence="3">The sequence shown here is derived from an EMBL/GenBank/DDBJ whole genome shotgun (WGS) entry which is preliminary data.</text>
</comment>
<dbReference type="Proteomes" id="UP000029462">
    <property type="component" value="Unassembled WGS sequence"/>
</dbReference>
<dbReference type="PANTHER" id="PTHR34580">
    <property type="match status" value="1"/>
</dbReference>
<evidence type="ECO:0000313" key="4">
    <source>
        <dbReference type="Proteomes" id="UP000029462"/>
    </source>
</evidence>
<dbReference type="PROSITE" id="PS52050">
    <property type="entry name" value="WYL"/>
    <property type="match status" value="1"/>
</dbReference>
<dbReference type="RefSeq" id="WP_042388325.1">
    <property type="nucleotide sequence ID" value="NZ_BBMZ01000002.1"/>
</dbReference>
<dbReference type="STRING" id="1115515.EV102420_02_04220"/>
<organism evidence="3 4">
    <name type="scientific">Pseudescherichia vulneris NBRC 102420</name>
    <dbReference type="NCBI Taxonomy" id="1115515"/>
    <lineage>
        <taxon>Bacteria</taxon>
        <taxon>Pseudomonadati</taxon>
        <taxon>Pseudomonadota</taxon>
        <taxon>Gammaproteobacteria</taxon>
        <taxon>Enterobacterales</taxon>
        <taxon>Enterobacteriaceae</taxon>
        <taxon>Pseudescherichia</taxon>
    </lineage>
</organism>
<dbReference type="InterPro" id="IPR026881">
    <property type="entry name" value="WYL_dom"/>
</dbReference>
<feature type="domain" description="WYL" evidence="1">
    <location>
        <begin position="127"/>
        <end position="183"/>
    </location>
</feature>
<dbReference type="eggNOG" id="COG2378">
    <property type="taxonomic scope" value="Bacteria"/>
</dbReference>
<feature type="domain" description="WCX" evidence="2">
    <location>
        <begin position="212"/>
        <end position="287"/>
    </location>
</feature>
<dbReference type="InterPro" id="IPR051534">
    <property type="entry name" value="CBASS_pafABC_assoc_protein"/>
</dbReference>
<dbReference type="AlphaFoldDB" id="A0A090VNY9"/>
<dbReference type="Pfam" id="PF13280">
    <property type="entry name" value="WYL"/>
    <property type="match status" value="1"/>
</dbReference>
<reference evidence="3 4" key="1">
    <citation type="submission" date="2014-09" db="EMBL/GenBank/DDBJ databases">
        <title>Whole genome shotgun sequence of Escherichia vulneris NBRC 102420.</title>
        <authorList>
            <person name="Yoshida Y."/>
            <person name="Hosoyama A."/>
            <person name="Tsuchikane K."/>
            <person name="Ohji S."/>
            <person name="Ichikawa N."/>
            <person name="Kimura A."/>
            <person name="Yamazoe A."/>
            <person name="Ezaki T."/>
            <person name="Fujita N."/>
        </authorList>
    </citation>
    <scope>NUCLEOTIDE SEQUENCE [LARGE SCALE GENOMIC DNA]</scope>
    <source>
        <strain evidence="3 4">NBRC 102420</strain>
    </source>
</reference>
<dbReference type="EMBL" id="BBMZ01000002">
    <property type="protein sequence ID" value="GAL56817.1"/>
    <property type="molecule type" value="Genomic_DNA"/>
</dbReference>
<sequence length="301" mass="34231">MKDNGSTKYDLLIERLCETFGALYQGVTIDKNWLCERFGIAERTAYRDLARLAHVLDEVSNGRFKLTANLLPSLHTGHLAEFASFAGVAHLFPHHDGQSLRKRMNNADNIAIHGACSRENQQYGDLMNSLDNSITSRTEVTCFYREKNRRLQPYRLINHYGLWYLAAVEQGCLKSFELARIAEFATTQTTFELEADVVEELETTPGIRFGKRTEVTLHVSAHAATFVTRRPLFPAQRLLKEHKDGSITIATAISDQDTLFRWLRYWLPDIRILGPATLSAAFTQDLQARCKPAIREQLQDA</sequence>
<proteinExistence type="predicted"/>
<dbReference type="InterPro" id="IPR057727">
    <property type="entry name" value="WCX_dom"/>
</dbReference>
<dbReference type="Pfam" id="PF25583">
    <property type="entry name" value="WCX"/>
    <property type="match status" value="1"/>
</dbReference>
<dbReference type="OrthoDB" id="6521217at2"/>
<evidence type="ECO:0000313" key="3">
    <source>
        <dbReference type="EMBL" id="GAL56817.1"/>
    </source>
</evidence>
<name>A0A090VNY9_PSEVU</name>